<dbReference type="Gene3D" id="2.40.50.140">
    <property type="entry name" value="Nucleic acid-binding proteins"/>
    <property type="match status" value="1"/>
</dbReference>
<dbReference type="AlphaFoldDB" id="A0A5C6B0D8"/>
<dbReference type="PROSITE" id="PS51192">
    <property type="entry name" value="HELICASE_ATP_BIND_1"/>
    <property type="match status" value="1"/>
</dbReference>
<keyword evidence="7" id="KW-0234">DNA repair</keyword>
<evidence type="ECO:0000256" key="7">
    <source>
        <dbReference type="ARBA" id="ARBA00023204"/>
    </source>
</evidence>
<dbReference type="Pfam" id="PF17191">
    <property type="entry name" value="RecG_wedge"/>
    <property type="match status" value="1"/>
</dbReference>
<dbReference type="GO" id="GO:0016787">
    <property type="term" value="F:hydrolase activity"/>
    <property type="evidence" value="ECO:0007669"/>
    <property type="project" value="UniProtKB-KW"/>
</dbReference>
<keyword evidence="1" id="KW-0547">Nucleotide-binding</keyword>
<dbReference type="GO" id="GO:0003678">
    <property type="term" value="F:DNA helicase activity"/>
    <property type="evidence" value="ECO:0007669"/>
    <property type="project" value="TreeGrafter"/>
</dbReference>
<feature type="domain" description="Helicase C-terminal" evidence="11">
    <location>
        <begin position="489"/>
        <end position="654"/>
    </location>
</feature>
<dbReference type="CDD" id="cd04488">
    <property type="entry name" value="RecG_wedge_OBF"/>
    <property type="match status" value="1"/>
</dbReference>
<dbReference type="OrthoDB" id="9804325at2"/>
<dbReference type="SUPFAM" id="SSF52540">
    <property type="entry name" value="P-loop containing nucleoside triphosphate hydrolases"/>
    <property type="match status" value="2"/>
</dbReference>
<dbReference type="SMART" id="SM00487">
    <property type="entry name" value="DEXDc"/>
    <property type="match status" value="1"/>
</dbReference>
<dbReference type="InterPro" id="IPR033454">
    <property type="entry name" value="RecG_wedge"/>
</dbReference>
<evidence type="ECO:0000256" key="3">
    <source>
        <dbReference type="ARBA" id="ARBA00022801"/>
    </source>
</evidence>
<evidence type="ECO:0000256" key="5">
    <source>
        <dbReference type="ARBA" id="ARBA00022840"/>
    </source>
</evidence>
<dbReference type="InterPro" id="IPR012340">
    <property type="entry name" value="NA-bd_OB-fold"/>
</dbReference>
<name>A0A5C6B0D8_9BACT</name>
<dbReference type="GO" id="GO:0006281">
    <property type="term" value="P:DNA repair"/>
    <property type="evidence" value="ECO:0007669"/>
    <property type="project" value="UniProtKB-KW"/>
</dbReference>
<protein>
    <recommendedName>
        <fullName evidence="8">Probable DNA 3'-5' helicase RecG</fullName>
    </recommendedName>
</protein>
<dbReference type="InterPro" id="IPR047112">
    <property type="entry name" value="RecG/Mfd"/>
</dbReference>
<dbReference type="Pfam" id="PF00270">
    <property type="entry name" value="DEAD"/>
    <property type="match status" value="1"/>
</dbReference>
<reference evidence="12 13" key="1">
    <citation type="submission" date="2019-02" db="EMBL/GenBank/DDBJ databases">
        <title>Deep-cultivation of Planctomycetes and their phenomic and genomic characterization uncovers novel biology.</title>
        <authorList>
            <person name="Wiegand S."/>
            <person name="Jogler M."/>
            <person name="Boedeker C."/>
            <person name="Pinto D."/>
            <person name="Vollmers J."/>
            <person name="Rivas-Marin E."/>
            <person name="Kohn T."/>
            <person name="Peeters S.H."/>
            <person name="Heuer A."/>
            <person name="Rast P."/>
            <person name="Oberbeckmann S."/>
            <person name="Bunk B."/>
            <person name="Jeske O."/>
            <person name="Meyerdierks A."/>
            <person name="Storesund J.E."/>
            <person name="Kallscheuer N."/>
            <person name="Luecker S."/>
            <person name="Lage O.M."/>
            <person name="Pohl T."/>
            <person name="Merkel B.J."/>
            <person name="Hornburger P."/>
            <person name="Mueller R.-W."/>
            <person name="Bruemmer F."/>
            <person name="Labrenz M."/>
            <person name="Spormann A.M."/>
            <person name="Op Den Camp H."/>
            <person name="Overmann J."/>
            <person name="Amann R."/>
            <person name="Jetten M.S.M."/>
            <person name="Mascher T."/>
            <person name="Medema M.H."/>
            <person name="Devos D.P."/>
            <person name="Kaster A.-K."/>
            <person name="Ovreas L."/>
            <person name="Rohde M."/>
            <person name="Galperin M.Y."/>
            <person name="Jogler C."/>
        </authorList>
    </citation>
    <scope>NUCLEOTIDE SEQUENCE [LARGE SCALE GENOMIC DNA]</scope>
    <source>
        <strain evidence="12 13">Pla52n</strain>
    </source>
</reference>
<sequence length="727" mass="80132">MQGEDNATELELTASLQFLPGVGGDRAQKLAKLGLRNVRDLLFFFPRDYEFPAPSVPVDRLREGVEAALVGVITDAEIVSRTPGKSVFGAIVETSTGSVRILFFNQPFRAETLTFDRKVMISGAPKLTGLRWEFVHPKVTILDGDEAVPKPQILPIYALTDGIKQADLRKLTDLATASAAHAIREVMPESLRRQSAIRLRHAGINVVGDLPDIATALRAIHRPDSKEAIVAARTRFIFQELLVMQLALAIRRRRLTSALQAPVISRTGLWDARIKNRFPFELTGDQQRVIDEVCVDMSRQFPMNRMLQGDVGSGKTVVAVYAMMLAVANGYQAVLMAPTEVLARQHFRTLQKMLDGSRVRVGLLCGSLTAAERRDVLAGTAAGEIDLLVGTQALLFSIEFAKLGLCVIDEQHKFGVRQRVQLRGGGIDPHYLVMSATPIPRSVAMTMFGDVELSTLNEKPPGRCEVNTYLAHDGWKERWWQFVKERLAEGRQAYVVAPRVSPDERNTERNTDQDAEADSEDGKEDVSSVLTVFENLRSTVFADHRVALLHGRLSNEEKQSVMDAFAAGEIDVLVSTTVIEVGIDVPNATVMAILGAERFGLAQLHQLRGRVSRGTHAGHVALFTDGAQAASDNERLQVLEKTDDGFEIAEADFRMRGPGDMLGQRQSGLPPLRIASLVEDQEILAVARAVAQEMIDDDPEMDDPSLADLKQQMMKRYEARLSMGDTA</sequence>
<dbReference type="InterPro" id="IPR001650">
    <property type="entry name" value="Helicase_C-like"/>
</dbReference>
<evidence type="ECO:0000256" key="2">
    <source>
        <dbReference type="ARBA" id="ARBA00022763"/>
    </source>
</evidence>
<evidence type="ECO:0000256" key="6">
    <source>
        <dbReference type="ARBA" id="ARBA00023125"/>
    </source>
</evidence>
<dbReference type="PANTHER" id="PTHR47964:SF1">
    <property type="entry name" value="ATP-DEPENDENT DNA HELICASE HOMOLOG RECG, CHLOROPLASTIC"/>
    <property type="match status" value="1"/>
</dbReference>
<keyword evidence="5" id="KW-0067">ATP-binding</keyword>
<dbReference type="GO" id="GO:0005524">
    <property type="term" value="F:ATP binding"/>
    <property type="evidence" value="ECO:0007669"/>
    <property type="project" value="UniProtKB-KW"/>
</dbReference>
<evidence type="ECO:0000259" key="11">
    <source>
        <dbReference type="PROSITE" id="PS51194"/>
    </source>
</evidence>
<keyword evidence="3 12" id="KW-0378">Hydrolase</keyword>
<dbReference type="CDD" id="cd17992">
    <property type="entry name" value="DEXHc_RecG"/>
    <property type="match status" value="1"/>
</dbReference>
<keyword evidence="13" id="KW-1185">Reference proteome</keyword>
<proteinExistence type="predicted"/>
<accession>A0A5C6B0D8</accession>
<keyword evidence="6" id="KW-0238">DNA-binding</keyword>
<dbReference type="GO" id="GO:0003677">
    <property type="term" value="F:DNA binding"/>
    <property type="evidence" value="ECO:0007669"/>
    <property type="project" value="UniProtKB-KW"/>
</dbReference>
<keyword evidence="4 12" id="KW-0347">Helicase</keyword>
<evidence type="ECO:0000256" key="4">
    <source>
        <dbReference type="ARBA" id="ARBA00022806"/>
    </source>
</evidence>
<dbReference type="SMART" id="SM00490">
    <property type="entry name" value="HELICc"/>
    <property type="match status" value="2"/>
</dbReference>
<dbReference type="Pfam" id="PF00271">
    <property type="entry name" value="Helicase_C"/>
    <property type="match status" value="1"/>
</dbReference>
<dbReference type="Proteomes" id="UP000320176">
    <property type="component" value="Unassembled WGS sequence"/>
</dbReference>
<keyword evidence="2" id="KW-0227">DNA damage</keyword>
<evidence type="ECO:0000313" key="12">
    <source>
        <dbReference type="EMBL" id="TWU05041.1"/>
    </source>
</evidence>
<dbReference type="InterPro" id="IPR027417">
    <property type="entry name" value="P-loop_NTPase"/>
</dbReference>
<dbReference type="PROSITE" id="PS51194">
    <property type="entry name" value="HELICASE_CTER"/>
    <property type="match status" value="1"/>
</dbReference>
<evidence type="ECO:0000256" key="1">
    <source>
        <dbReference type="ARBA" id="ARBA00022741"/>
    </source>
</evidence>
<feature type="region of interest" description="Disordered" evidence="9">
    <location>
        <begin position="498"/>
        <end position="524"/>
    </location>
</feature>
<evidence type="ECO:0000256" key="8">
    <source>
        <dbReference type="ARBA" id="ARBA00049819"/>
    </source>
</evidence>
<feature type="domain" description="Helicase ATP-binding" evidence="10">
    <location>
        <begin position="296"/>
        <end position="456"/>
    </location>
</feature>
<feature type="compositionally biased region" description="Acidic residues" evidence="9">
    <location>
        <begin position="513"/>
        <end position="523"/>
    </location>
</feature>
<organism evidence="12 13">
    <name type="scientific">Stieleria varia</name>
    <dbReference type="NCBI Taxonomy" id="2528005"/>
    <lineage>
        <taxon>Bacteria</taxon>
        <taxon>Pseudomonadati</taxon>
        <taxon>Planctomycetota</taxon>
        <taxon>Planctomycetia</taxon>
        <taxon>Pirellulales</taxon>
        <taxon>Pirellulaceae</taxon>
        <taxon>Stieleria</taxon>
    </lineage>
</organism>
<evidence type="ECO:0000313" key="13">
    <source>
        <dbReference type="Proteomes" id="UP000320176"/>
    </source>
</evidence>
<evidence type="ECO:0000256" key="9">
    <source>
        <dbReference type="SAM" id="MobiDB-lite"/>
    </source>
</evidence>
<dbReference type="Gene3D" id="3.40.50.300">
    <property type="entry name" value="P-loop containing nucleotide triphosphate hydrolases"/>
    <property type="match status" value="2"/>
</dbReference>
<dbReference type="PANTHER" id="PTHR47964">
    <property type="entry name" value="ATP-DEPENDENT DNA HELICASE HOMOLOG RECG, CHLOROPLASTIC"/>
    <property type="match status" value="1"/>
</dbReference>
<dbReference type="InterPro" id="IPR045562">
    <property type="entry name" value="RecG_dom3_C"/>
</dbReference>
<feature type="compositionally biased region" description="Basic and acidic residues" evidence="9">
    <location>
        <begin position="501"/>
        <end position="512"/>
    </location>
</feature>
<dbReference type="InterPro" id="IPR014001">
    <property type="entry name" value="Helicase_ATP-bd"/>
</dbReference>
<dbReference type="SUPFAM" id="SSF50249">
    <property type="entry name" value="Nucleic acid-binding proteins"/>
    <property type="match status" value="1"/>
</dbReference>
<comment type="caution">
    <text evidence="12">The sequence shown here is derived from an EMBL/GenBank/DDBJ whole genome shotgun (WGS) entry which is preliminary data.</text>
</comment>
<dbReference type="Pfam" id="PF19833">
    <property type="entry name" value="RecG_dom3_C"/>
    <property type="match status" value="1"/>
</dbReference>
<dbReference type="InterPro" id="IPR011545">
    <property type="entry name" value="DEAD/DEAH_box_helicase_dom"/>
</dbReference>
<dbReference type="NCBIfam" id="NF008168">
    <property type="entry name" value="PRK10917.2-2"/>
    <property type="match status" value="1"/>
</dbReference>
<evidence type="ECO:0000259" key="10">
    <source>
        <dbReference type="PROSITE" id="PS51192"/>
    </source>
</evidence>
<dbReference type="EMBL" id="SJPN01000003">
    <property type="protein sequence ID" value="TWU05041.1"/>
    <property type="molecule type" value="Genomic_DNA"/>
</dbReference>
<gene>
    <name evidence="12" type="primary">recG</name>
    <name evidence="12" type="ORF">Pla52n_30870</name>
</gene>
<dbReference type="NCBIfam" id="NF008165">
    <property type="entry name" value="PRK10917.1-3"/>
    <property type="match status" value="1"/>
</dbReference>